<dbReference type="Pfam" id="PF25881">
    <property type="entry name" value="HH_YBHG"/>
    <property type="match status" value="1"/>
</dbReference>
<gene>
    <name evidence="5" type="ORF">LDJ79_12000</name>
</gene>
<reference evidence="6" key="1">
    <citation type="submission" date="2023-07" db="EMBL/GenBank/DDBJ databases">
        <title>Molecular identification of indigenous halophilic bacteria isolated from red sea cost, biodegradation of synthetic dyes and assessment of degraded metabolite toxicity.</title>
        <authorList>
            <person name="Chaieb K."/>
            <person name="Altayb H.N."/>
        </authorList>
    </citation>
    <scope>NUCLEOTIDE SEQUENCE [LARGE SCALE GENOMIC DNA]</scope>
    <source>
        <strain evidence="6">K20</strain>
    </source>
</reference>
<dbReference type="RefSeq" id="WP_225250739.1">
    <property type="nucleotide sequence ID" value="NZ_JAIWIU010000072.1"/>
</dbReference>
<dbReference type="SUPFAM" id="SSF111369">
    <property type="entry name" value="HlyD-like secretion proteins"/>
    <property type="match status" value="1"/>
</dbReference>
<dbReference type="PROSITE" id="PS51257">
    <property type="entry name" value="PROKAR_LIPOPROTEIN"/>
    <property type="match status" value="1"/>
</dbReference>
<evidence type="ECO:0000256" key="3">
    <source>
        <dbReference type="SAM" id="Coils"/>
    </source>
</evidence>
<proteinExistence type="predicted"/>
<comment type="caution">
    <text evidence="5">The sequence shown here is derived from an EMBL/GenBank/DDBJ whole genome shotgun (WGS) entry which is preliminary data.</text>
</comment>
<dbReference type="InterPro" id="IPR050465">
    <property type="entry name" value="UPF0194_transport"/>
</dbReference>
<evidence type="ECO:0000256" key="2">
    <source>
        <dbReference type="ARBA" id="ARBA00023054"/>
    </source>
</evidence>
<dbReference type="Gene3D" id="1.10.287.470">
    <property type="entry name" value="Helix hairpin bin"/>
    <property type="match status" value="1"/>
</dbReference>
<name>A0ABS7YPC2_9VIBR</name>
<dbReference type="PANTHER" id="PTHR32347">
    <property type="entry name" value="EFFLUX SYSTEM COMPONENT YKNX-RELATED"/>
    <property type="match status" value="1"/>
</dbReference>
<dbReference type="Gene3D" id="2.40.50.100">
    <property type="match status" value="1"/>
</dbReference>
<dbReference type="EMBL" id="JAIWIU010000072">
    <property type="protein sequence ID" value="MCA2016837.1"/>
    <property type="molecule type" value="Genomic_DNA"/>
</dbReference>
<dbReference type="Proteomes" id="UP001199044">
    <property type="component" value="Unassembled WGS sequence"/>
</dbReference>
<keyword evidence="6" id="KW-1185">Reference proteome</keyword>
<protein>
    <submittedName>
        <fullName evidence="5">HlyD family efflux transporter periplasmic adaptor subunit</fullName>
    </submittedName>
</protein>
<evidence type="ECO:0000313" key="5">
    <source>
        <dbReference type="EMBL" id="MCA2016837.1"/>
    </source>
</evidence>
<keyword evidence="2 3" id="KW-0175">Coiled coil</keyword>
<evidence type="ECO:0000313" key="6">
    <source>
        <dbReference type="Proteomes" id="UP001199044"/>
    </source>
</evidence>
<organism evidence="5 6">
    <name type="scientific">Vibrio tritonius</name>
    <dbReference type="NCBI Taxonomy" id="1435069"/>
    <lineage>
        <taxon>Bacteria</taxon>
        <taxon>Pseudomonadati</taxon>
        <taxon>Pseudomonadota</taxon>
        <taxon>Gammaproteobacteria</taxon>
        <taxon>Vibrionales</taxon>
        <taxon>Vibrionaceae</taxon>
        <taxon>Vibrio</taxon>
    </lineage>
</organism>
<accession>A0ABS7YPC2</accession>
<evidence type="ECO:0000259" key="4">
    <source>
        <dbReference type="Pfam" id="PF25881"/>
    </source>
</evidence>
<sequence>MRNRLIILPLLVLFGCTPQENPQALGSLERDRISLTATANEIIERIDVKEGQAVKQGDVLLTLSSISQRAVLAKAVAQEVQAQTQLTKLLNGERSEDVASAQANVENARVRLDNEEKQYRRIAELVARKLSSPAEKDNALAKRDEARASYNAALQTLKKLSAGYRAEDIEVARAELAAAKANVELEQHKLSELTITATREGVIDSLPYHQGERVPVNGIVAIIAAETKPYARVYLPELQVAHYPVGTQVTVHVDGIEKAMMGKVRWISKDSSFTTYRSMSARDRSRLVYLTKIDLPDSAASLPAGIPVQVDLDDDYE</sequence>
<feature type="domain" description="YbhG-like alpha-helical hairpin" evidence="4">
    <location>
        <begin position="71"/>
        <end position="184"/>
    </location>
</feature>
<feature type="coiled-coil region" evidence="3">
    <location>
        <begin position="98"/>
        <end position="125"/>
    </location>
</feature>
<dbReference type="InterPro" id="IPR059052">
    <property type="entry name" value="HH_YbhG-like"/>
</dbReference>
<comment type="subcellular location">
    <subcellularLocation>
        <location evidence="1">Cell envelope</location>
    </subcellularLocation>
</comment>
<dbReference type="PANTHER" id="PTHR32347:SF29">
    <property type="entry name" value="UPF0194 MEMBRANE PROTEIN YBHG"/>
    <property type="match status" value="1"/>
</dbReference>
<dbReference type="Gene3D" id="2.40.30.170">
    <property type="match status" value="1"/>
</dbReference>
<evidence type="ECO:0000256" key="1">
    <source>
        <dbReference type="ARBA" id="ARBA00004196"/>
    </source>
</evidence>